<protein>
    <recommendedName>
        <fullName evidence="1">HNH nuclease domain-containing protein</fullName>
    </recommendedName>
</protein>
<dbReference type="eggNOG" id="COG1403">
    <property type="taxonomic scope" value="Bacteria"/>
</dbReference>
<dbReference type="CDD" id="cd00085">
    <property type="entry name" value="HNHc"/>
    <property type="match status" value="1"/>
</dbReference>
<feature type="domain" description="HNH nuclease" evidence="1">
    <location>
        <begin position="415"/>
        <end position="467"/>
    </location>
</feature>
<reference evidence="2 3" key="1">
    <citation type="journal article" date="2013" name="ISME J.">
        <title>A metabolic model for members of the genus Tetrasphaera involved in enhanced biological phosphorus removal.</title>
        <authorList>
            <person name="Kristiansen R."/>
            <person name="Nguyen H.T.T."/>
            <person name="Saunders A.M."/>
            <person name="Nielsen J.L."/>
            <person name="Wimmer R."/>
            <person name="Le V.Q."/>
            <person name="McIlroy S.J."/>
            <person name="Petrovski S."/>
            <person name="Seviour R.J."/>
            <person name="Calteau A."/>
            <person name="Nielsen K.L."/>
            <person name="Nielsen P.H."/>
        </authorList>
    </citation>
    <scope>NUCLEOTIDE SEQUENCE [LARGE SCALE GENOMIC DNA]</scope>
    <source>
        <strain evidence="2 3">Lp2</strain>
    </source>
</reference>
<dbReference type="SMART" id="SM00507">
    <property type="entry name" value="HNHc"/>
    <property type="match status" value="1"/>
</dbReference>
<dbReference type="OrthoDB" id="3634417at2"/>
<dbReference type="HOGENOM" id="CLU_022065_5_0_11"/>
<organism evidence="2 3">
    <name type="scientific">Phycicoccus elongatus Lp2</name>
    <dbReference type="NCBI Taxonomy" id="1193181"/>
    <lineage>
        <taxon>Bacteria</taxon>
        <taxon>Bacillati</taxon>
        <taxon>Actinomycetota</taxon>
        <taxon>Actinomycetes</taxon>
        <taxon>Micrococcales</taxon>
        <taxon>Intrasporangiaceae</taxon>
        <taxon>Phycicoccus</taxon>
    </lineage>
</organism>
<proteinExistence type="predicted"/>
<sequence length="526" mass="55873">MFEYDEGMSSVAHLDHRAGTLPAAAGQVRRRLAWLDRGVDRLAFEVADESQTVSGADVQELDRVIRRMEATKLALVAKADRQEVRRRSGAASTSAWVATLTNASGGGASCDVALATALDENLPATKAAFGAGEVSRTNAGIVADTMAKLPETLSEPERVKVEQAMVRDAKRLPPGRLRKAGLVAIGAAERSAAEVSQHQEDQLVDQERRAYAASYLSMFDRPDGTTKGEFVVPTGAAHVLRKVVQSMTSPRRNHLNSTAEATLADGQQPAGDVADGSVAAGLFAATAEQGPSRNPDWDALDWRQKRGRALVELLEHLPTDQLTGKVASTVVVSMTVEQVMGAAATAELSGAVETATGRAVAFGPSVGAATCDTGHQHSTSEARRLACNAGLLPVVLGGASVPLDLGRQERFYSEAQRTALAALYDECAAVGCDRPYAWSELHHEDPWSRGGHTNLDRAVPLCGHHHRLIHDAAVTATIRNGPQGVKTVTFRRDPCGLASDNEPCASIGDGVHDRGSIHAWPDRPRP</sequence>
<dbReference type="EMBL" id="CAIZ01000132">
    <property type="protein sequence ID" value="CCH70593.1"/>
    <property type="molecule type" value="Genomic_DNA"/>
</dbReference>
<name>N0E0V8_9MICO</name>
<accession>N0E0V8</accession>
<comment type="caution">
    <text evidence="2">The sequence shown here is derived from an EMBL/GenBank/DDBJ whole genome shotgun (WGS) entry which is preliminary data.</text>
</comment>
<gene>
    <name evidence="2" type="ORF">BN10_610004</name>
</gene>
<keyword evidence="3" id="KW-1185">Reference proteome</keyword>
<dbReference type="InterPro" id="IPR003870">
    <property type="entry name" value="DUF222"/>
</dbReference>
<evidence type="ECO:0000259" key="1">
    <source>
        <dbReference type="SMART" id="SM00507"/>
    </source>
</evidence>
<dbReference type="AlphaFoldDB" id="N0E0V8"/>
<dbReference type="Pfam" id="PF02720">
    <property type="entry name" value="DUF222"/>
    <property type="match status" value="1"/>
</dbReference>
<dbReference type="InterPro" id="IPR003615">
    <property type="entry name" value="HNH_nuc"/>
</dbReference>
<dbReference type="STRING" id="1193181.BN10_610004"/>
<evidence type="ECO:0000313" key="3">
    <source>
        <dbReference type="Proteomes" id="UP000013167"/>
    </source>
</evidence>
<evidence type="ECO:0000313" key="2">
    <source>
        <dbReference type="EMBL" id="CCH70593.1"/>
    </source>
</evidence>
<dbReference type="Proteomes" id="UP000013167">
    <property type="component" value="Unassembled WGS sequence"/>
</dbReference>